<evidence type="ECO:0000313" key="2">
    <source>
        <dbReference type="Proteomes" id="UP000053707"/>
    </source>
</evidence>
<dbReference type="InterPro" id="IPR023393">
    <property type="entry name" value="START-like_dom_sf"/>
</dbReference>
<protein>
    <submittedName>
        <fullName evidence="1">Cyclase</fullName>
    </submittedName>
</protein>
<dbReference type="Pfam" id="PF10604">
    <property type="entry name" value="Polyketide_cyc2"/>
    <property type="match status" value="1"/>
</dbReference>
<dbReference type="Gene3D" id="3.30.530.20">
    <property type="match status" value="1"/>
</dbReference>
<sequence length="148" mass="16116">MAEADRNRVIVASPTQIWDVLADFGAIASWLDVDHSSILTRGPDGALVGTARRVQIGRNTLVETVTECDPQYALAYEIEGLPKFLGKVSNRWKLEPTSGGETVVTITSTVRKGRGRTQQLVERLASRALARGSDKMLAALAKRLENTP</sequence>
<dbReference type="Proteomes" id="UP000053707">
    <property type="component" value="Unassembled WGS sequence"/>
</dbReference>
<dbReference type="AlphaFoldDB" id="A0A101A4S0"/>
<comment type="caution">
    <text evidence="1">The sequence shown here is derived from an EMBL/GenBank/DDBJ whole genome shotgun (WGS) entry which is preliminary data.</text>
</comment>
<accession>A0A101A4S0</accession>
<dbReference type="InterPro" id="IPR019587">
    <property type="entry name" value="Polyketide_cyclase/dehydratase"/>
</dbReference>
<dbReference type="RefSeq" id="WP_064397699.1">
    <property type="nucleotide sequence ID" value="NZ_LQIR01000026.1"/>
</dbReference>
<name>A0A101A4S0_9MYCO</name>
<gene>
    <name evidence="1" type="ORF">AU192_06050</name>
</gene>
<reference evidence="1 2" key="1">
    <citation type="submission" date="2016-01" db="EMBL/GenBank/DDBJ databases">
        <authorList>
            <consortium name="TB Trials Study Group"/>
            <person name="Sutton G."/>
            <person name="Brinkac L."/>
            <person name="Sanka R."/>
            <person name="Adams M."/>
            <person name="Lau E.L."/>
            <person name="Macaden R."/>
            <person name="Grewal H.M.S."/>
        </authorList>
    </citation>
    <scope>NUCLEOTIDE SEQUENCE [LARGE SCALE GENOMIC DNA]</scope>
    <source>
        <strain evidence="1 2">IS-1744</strain>
    </source>
</reference>
<dbReference type="SUPFAM" id="SSF55961">
    <property type="entry name" value="Bet v1-like"/>
    <property type="match status" value="1"/>
</dbReference>
<evidence type="ECO:0000313" key="1">
    <source>
        <dbReference type="EMBL" id="KUI13724.1"/>
    </source>
</evidence>
<dbReference type="EMBL" id="LQIR01000026">
    <property type="protein sequence ID" value="KUI13724.1"/>
    <property type="molecule type" value="Genomic_DNA"/>
</dbReference>
<keyword evidence="2" id="KW-1185">Reference proteome</keyword>
<organism evidence="1 2">
    <name type="scientific">Mycobacterium lehmannii</name>
    <dbReference type="NCBI Taxonomy" id="2048550"/>
    <lineage>
        <taxon>Bacteria</taxon>
        <taxon>Bacillati</taxon>
        <taxon>Actinomycetota</taxon>
        <taxon>Actinomycetes</taxon>
        <taxon>Mycobacteriales</taxon>
        <taxon>Mycobacteriaceae</taxon>
        <taxon>Mycobacterium</taxon>
    </lineage>
</organism>
<proteinExistence type="predicted"/>
<dbReference type="CDD" id="cd07821">
    <property type="entry name" value="PYR_PYL_RCAR_like"/>
    <property type="match status" value="1"/>
</dbReference>